<dbReference type="GeneID" id="97266299"/>
<name>A0A8G1ZUS5_9ACTN</name>
<dbReference type="GO" id="GO:0046872">
    <property type="term" value="F:metal ion binding"/>
    <property type="evidence" value="ECO:0007669"/>
    <property type="project" value="UniProtKB-KW"/>
</dbReference>
<keyword evidence="5 7" id="KW-0378">Hydrolase</keyword>
<dbReference type="SUPFAM" id="SSF51556">
    <property type="entry name" value="Metallo-dependent hydrolases"/>
    <property type="match status" value="1"/>
</dbReference>
<dbReference type="InterPro" id="IPR051781">
    <property type="entry name" value="Metallo-dep_Hydrolase"/>
</dbReference>
<evidence type="ECO:0000256" key="4">
    <source>
        <dbReference type="ARBA" id="ARBA00022723"/>
    </source>
</evidence>
<dbReference type="InterPro" id="IPR002195">
    <property type="entry name" value="Dihydroorotase_CS"/>
</dbReference>
<dbReference type="Gene3D" id="3.30.110.90">
    <property type="entry name" value="Amidohydrolase"/>
    <property type="match status" value="1"/>
</dbReference>
<dbReference type="PROSITE" id="PS00482">
    <property type="entry name" value="DIHYDROOROTASE_1"/>
    <property type="match status" value="1"/>
</dbReference>
<evidence type="ECO:0000256" key="3">
    <source>
        <dbReference type="ARBA" id="ARBA00010286"/>
    </source>
</evidence>
<keyword evidence="4" id="KW-0479">Metal-binding</keyword>
<gene>
    <name evidence="7" type="ORF">C0Q92_03480</name>
</gene>
<sequence length="360" mass="36453">MTASTATALTHVRVFDGERLREPGTVVIDGPLIGTDPAGARVVDCRGATLLPGLIDAHVHVRDAGTLDRLADHGVTTALDMGGWPPALLDSLRGLPGTTALLRAGAPAAAPGSVQSRMPHFPRSSLLAGPGDAPAFVAERAEQGVDYVKIIAEVPGTPGALSQETLEAVVRAARERGLRTVAHASAVAAFAAARRAGVDAVTHVPLDAELPAGEAELTAAEGRFVVPTLAMMEAVAEALGHLGLDYAHARAGVAALHAAGVPILAGTDANNAPGAPASVPHGPSLHHELALLVDAGLTPLDALRAATVLPARHFGLTDRGAVAPGLRADLVLVDGDPPADITATARVRAVWCGGVERPGL</sequence>
<evidence type="ECO:0000256" key="2">
    <source>
        <dbReference type="ARBA" id="ARBA00002368"/>
    </source>
</evidence>
<organism evidence="7 8">
    <name type="scientific">Streptomyces albidoflavus</name>
    <dbReference type="NCBI Taxonomy" id="1886"/>
    <lineage>
        <taxon>Bacteria</taxon>
        <taxon>Bacillati</taxon>
        <taxon>Actinomycetota</taxon>
        <taxon>Actinomycetes</taxon>
        <taxon>Kitasatosporales</taxon>
        <taxon>Streptomycetaceae</taxon>
        <taxon>Streptomyces</taxon>
        <taxon>Streptomyces albidoflavus group</taxon>
    </lineage>
</organism>
<dbReference type="GO" id="GO:0016812">
    <property type="term" value="F:hydrolase activity, acting on carbon-nitrogen (but not peptide) bonds, in cyclic amides"/>
    <property type="evidence" value="ECO:0007669"/>
    <property type="project" value="InterPro"/>
</dbReference>
<dbReference type="SUPFAM" id="SSF51338">
    <property type="entry name" value="Composite domain of metallo-dependent hydrolases"/>
    <property type="match status" value="1"/>
</dbReference>
<comment type="caution">
    <text evidence="7">The sequence shown here is derived from an EMBL/GenBank/DDBJ whole genome shotgun (WGS) entry which is preliminary data.</text>
</comment>
<dbReference type="Gene3D" id="1.20.58.520">
    <property type="entry name" value="Amidohydrolase"/>
    <property type="match status" value="1"/>
</dbReference>
<dbReference type="InterPro" id="IPR011059">
    <property type="entry name" value="Metal-dep_hydrolase_composite"/>
</dbReference>
<comment type="function">
    <text evidence="2">Catalyzes the reversible cyclization of carbamoyl aspartate to dihydroorotate.</text>
</comment>
<dbReference type="InterPro" id="IPR006680">
    <property type="entry name" value="Amidohydro-rel"/>
</dbReference>
<dbReference type="Gene3D" id="2.30.40.10">
    <property type="entry name" value="Urease, subunit C, domain 1"/>
    <property type="match status" value="1"/>
</dbReference>
<dbReference type="Proteomes" id="UP000292693">
    <property type="component" value="Unassembled WGS sequence"/>
</dbReference>
<comment type="similarity">
    <text evidence="3">Belongs to the metallo-dependent hydrolases superfamily. DHOase family. Class I DHOase subfamily.</text>
</comment>
<dbReference type="Pfam" id="PF01979">
    <property type="entry name" value="Amidohydro_1"/>
    <property type="match status" value="1"/>
</dbReference>
<dbReference type="AlphaFoldDB" id="A0A8G1ZUS5"/>
<dbReference type="EMBL" id="PKLL01000003">
    <property type="protein sequence ID" value="RZE28539.1"/>
    <property type="molecule type" value="Genomic_DNA"/>
</dbReference>
<evidence type="ECO:0000256" key="5">
    <source>
        <dbReference type="ARBA" id="ARBA00022801"/>
    </source>
</evidence>
<protein>
    <submittedName>
        <fullName evidence="7">Amidohydrolase</fullName>
    </submittedName>
</protein>
<dbReference type="RefSeq" id="WP_128826151.1">
    <property type="nucleotide sequence ID" value="NZ_CP108647.1"/>
</dbReference>
<dbReference type="Gene3D" id="3.40.50.10910">
    <property type="entry name" value="Amidohydrolase"/>
    <property type="match status" value="1"/>
</dbReference>
<proteinExistence type="inferred from homology"/>
<dbReference type="InterPro" id="IPR032466">
    <property type="entry name" value="Metal_Hydrolase"/>
</dbReference>
<evidence type="ECO:0000313" key="8">
    <source>
        <dbReference type="Proteomes" id="UP000292693"/>
    </source>
</evidence>
<evidence type="ECO:0000313" key="7">
    <source>
        <dbReference type="EMBL" id="RZE28539.1"/>
    </source>
</evidence>
<reference evidence="7 8" key="1">
    <citation type="submission" date="2017-12" db="EMBL/GenBank/DDBJ databases">
        <title>Population genomics insights into the ecological differentiation and adaptive evolution in streptomycetes.</title>
        <authorList>
            <person name="Li Y."/>
            <person name="Huang Y."/>
        </authorList>
    </citation>
    <scope>NUCLEOTIDE SEQUENCE [LARGE SCALE GENOMIC DNA]</scope>
    <source>
        <strain evidence="7 8">NBRC 100770</strain>
    </source>
</reference>
<evidence type="ECO:0000256" key="1">
    <source>
        <dbReference type="ARBA" id="ARBA00001947"/>
    </source>
</evidence>
<dbReference type="PANTHER" id="PTHR43135">
    <property type="entry name" value="ALPHA-D-RIBOSE 1-METHYLPHOSPHONATE 5-TRIPHOSPHATE DIPHOSPHATASE"/>
    <property type="match status" value="1"/>
</dbReference>
<accession>A0A8G1ZUS5</accession>
<feature type="domain" description="Amidohydrolase-related" evidence="6">
    <location>
        <begin position="49"/>
        <end position="355"/>
    </location>
</feature>
<dbReference type="PANTHER" id="PTHR43135:SF3">
    <property type="entry name" value="ALPHA-D-RIBOSE 1-METHYLPHOSPHONATE 5-TRIPHOSPHATE DIPHOSPHATASE"/>
    <property type="match status" value="1"/>
</dbReference>
<evidence type="ECO:0000259" key="6">
    <source>
        <dbReference type="Pfam" id="PF01979"/>
    </source>
</evidence>
<comment type="cofactor">
    <cofactor evidence="1">
        <name>Zn(2+)</name>
        <dbReference type="ChEBI" id="CHEBI:29105"/>
    </cofactor>
</comment>